<dbReference type="RefSeq" id="WP_345404055.1">
    <property type="nucleotide sequence ID" value="NZ_BAABLA010000116.1"/>
</dbReference>
<comment type="similarity">
    <text evidence="1">Belongs to the enoyl-CoA hydratase/isomerase family.</text>
</comment>
<dbReference type="PANTHER" id="PTHR11941">
    <property type="entry name" value="ENOYL-COA HYDRATASE-RELATED"/>
    <property type="match status" value="1"/>
</dbReference>
<proteinExistence type="inferred from homology"/>
<keyword evidence="2" id="KW-0443">Lipid metabolism</keyword>
<dbReference type="Proteomes" id="UP001596337">
    <property type="component" value="Unassembled WGS sequence"/>
</dbReference>
<keyword evidence="6" id="KW-1185">Reference proteome</keyword>
<feature type="compositionally biased region" description="Basic and acidic residues" evidence="4">
    <location>
        <begin position="1"/>
        <end position="14"/>
    </location>
</feature>
<evidence type="ECO:0000256" key="1">
    <source>
        <dbReference type="ARBA" id="ARBA00005254"/>
    </source>
</evidence>
<dbReference type="InterPro" id="IPR029045">
    <property type="entry name" value="ClpP/crotonase-like_dom_sf"/>
</dbReference>
<evidence type="ECO:0000256" key="4">
    <source>
        <dbReference type="SAM" id="MobiDB-lite"/>
    </source>
</evidence>
<evidence type="ECO:0000313" key="6">
    <source>
        <dbReference type="Proteomes" id="UP001596337"/>
    </source>
</evidence>
<dbReference type="SUPFAM" id="SSF52096">
    <property type="entry name" value="ClpP/crotonase"/>
    <property type="match status" value="1"/>
</dbReference>
<sequence length="135" mass="14488">MSELQDDLKSDRRHTPAHRCRHQRVRARRGLGVALGADWRIASEHAQLGLPEVTLGLIPGGGGTPRLARLIGISRAKELLMTRRQVSAADALPIGLVDEVPAGEAHSSVVEWASRFTHSAPLAVAASPIAWPMPS</sequence>
<dbReference type="Gene3D" id="3.90.226.10">
    <property type="entry name" value="2-enoyl-CoA Hydratase, Chain A, domain 1"/>
    <property type="match status" value="1"/>
</dbReference>
<keyword evidence="3" id="KW-0456">Lyase</keyword>
<dbReference type="InterPro" id="IPR001753">
    <property type="entry name" value="Enoyl-CoA_hydra/iso"/>
</dbReference>
<evidence type="ECO:0000256" key="3">
    <source>
        <dbReference type="ARBA" id="ARBA00023239"/>
    </source>
</evidence>
<gene>
    <name evidence="5" type="ORF">ACFQGD_22585</name>
</gene>
<name>A0ABW2C506_9PSEU</name>
<accession>A0ABW2C506</accession>
<comment type="caution">
    <text evidence="5">The sequence shown here is derived from an EMBL/GenBank/DDBJ whole genome shotgun (WGS) entry which is preliminary data.</text>
</comment>
<dbReference type="Pfam" id="PF00378">
    <property type="entry name" value="ECH_1"/>
    <property type="match status" value="1"/>
</dbReference>
<feature type="region of interest" description="Disordered" evidence="4">
    <location>
        <begin position="1"/>
        <end position="22"/>
    </location>
</feature>
<evidence type="ECO:0000256" key="2">
    <source>
        <dbReference type="ARBA" id="ARBA00023098"/>
    </source>
</evidence>
<dbReference type="EMBL" id="JBHSXX010000001">
    <property type="protein sequence ID" value="MFC6869934.1"/>
    <property type="molecule type" value="Genomic_DNA"/>
</dbReference>
<dbReference type="PANTHER" id="PTHR11941:SF169">
    <property type="entry name" value="(7AS)-7A-METHYL-1,5-DIOXO-2,3,5,6,7,7A-HEXAHYDRO-1H-INDENE-CARBOXYL-COA HYDROLASE"/>
    <property type="match status" value="1"/>
</dbReference>
<evidence type="ECO:0000313" key="5">
    <source>
        <dbReference type="EMBL" id="MFC6869934.1"/>
    </source>
</evidence>
<organism evidence="5 6">
    <name type="scientific">Haloechinothrix salitolerans</name>
    <dbReference type="NCBI Taxonomy" id="926830"/>
    <lineage>
        <taxon>Bacteria</taxon>
        <taxon>Bacillati</taxon>
        <taxon>Actinomycetota</taxon>
        <taxon>Actinomycetes</taxon>
        <taxon>Pseudonocardiales</taxon>
        <taxon>Pseudonocardiaceae</taxon>
        <taxon>Haloechinothrix</taxon>
    </lineage>
</organism>
<protein>
    <submittedName>
        <fullName evidence="5">Enoyl-CoA hydratase/isomerase family protein</fullName>
    </submittedName>
</protein>
<reference evidence="6" key="1">
    <citation type="journal article" date="2019" name="Int. J. Syst. Evol. Microbiol.">
        <title>The Global Catalogue of Microorganisms (GCM) 10K type strain sequencing project: providing services to taxonomists for standard genome sequencing and annotation.</title>
        <authorList>
            <consortium name="The Broad Institute Genomics Platform"/>
            <consortium name="The Broad Institute Genome Sequencing Center for Infectious Disease"/>
            <person name="Wu L."/>
            <person name="Ma J."/>
        </authorList>
    </citation>
    <scope>NUCLEOTIDE SEQUENCE [LARGE SCALE GENOMIC DNA]</scope>
    <source>
        <strain evidence="6">KCTC 32255</strain>
    </source>
</reference>
<dbReference type="CDD" id="cd06558">
    <property type="entry name" value="crotonase-like"/>
    <property type="match status" value="1"/>
</dbReference>